<dbReference type="GO" id="GO:0004674">
    <property type="term" value="F:protein serine/threonine kinase activity"/>
    <property type="evidence" value="ECO:0007669"/>
    <property type="project" value="TreeGrafter"/>
</dbReference>
<dbReference type="InterPro" id="IPR008271">
    <property type="entry name" value="Ser/Thr_kinase_AS"/>
</dbReference>
<evidence type="ECO:0000256" key="2">
    <source>
        <dbReference type="ARBA" id="ARBA00022741"/>
    </source>
</evidence>
<dbReference type="Pfam" id="PF00069">
    <property type="entry name" value="Pkinase"/>
    <property type="match status" value="1"/>
</dbReference>
<evidence type="ECO:0000256" key="3">
    <source>
        <dbReference type="ARBA" id="ARBA00022777"/>
    </source>
</evidence>
<accession>A0A6J6SG36</accession>
<dbReference type="PROSITE" id="PS50011">
    <property type="entry name" value="PROTEIN_KINASE_DOM"/>
    <property type="match status" value="1"/>
</dbReference>
<feature type="compositionally biased region" description="Low complexity" evidence="5">
    <location>
        <begin position="397"/>
        <end position="406"/>
    </location>
</feature>
<dbReference type="GO" id="GO:0005524">
    <property type="term" value="F:ATP binding"/>
    <property type="evidence" value="ECO:0007669"/>
    <property type="project" value="UniProtKB-KW"/>
</dbReference>
<dbReference type="Gene3D" id="1.10.510.10">
    <property type="entry name" value="Transferase(Phosphotransferase) domain 1"/>
    <property type="match status" value="1"/>
</dbReference>
<evidence type="ECO:0000256" key="1">
    <source>
        <dbReference type="ARBA" id="ARBA00022679"/>
    </source>
</evidence>
<dbReference type="PROSITE" id="PS00108">
    <property type="entry name" value="PROTEIN_KINASE_ST"/>
    <property type="match status" value="1"/>
</dbReference>
<evidence type="ECO:0000256" key="4">
    <source>
        <dbReference type="ARBA" id="ARBA00022840"/>
    </source>
</evidence>
<feature type="compositionally biased region" description="Basic residues" evidence="5">
    <location>
        <begin position="415"/>
        <end position="435"/>
    </location>
</feature>
<gene>
    <name evidence="7" type="ORF">UFOPK2579_02731</name>
</gene>
<keyword evidence="1" id="KW-0808">Transferase</keyword>
<dbReference type="CDD" id="cd14014">
    <property type="entry name" value="STKc_PknB_like"/>
    <property type="match status" value="1"/>
</dbReference>
<feature type="domain" description="Protein kinase" evidence="6">
    <location>
        <begin position="13"/>
        <end position="272"/>
    </location>
</feature>
<dbReference type="Gene3D" id="3.30.200.20">
    <property type="entry name" value="Phosphorylase Kinase, domain 1"/>
    <property type="match status" value="1"/>
</dbReference>
<proteinExistence type="predicted"/>
<keyword evidence="3" id="KW-0418">Kinase</keyword>
<keyword evidence="4" id="KW-0067">ATP-binding</keyword>
<keyword evidence="2" id="KW-0547">Nucleotide-binding</keyword>
<sequence length="435" mass="44413">MTDDRSRVVGGRYELRGLLGSGGMAEVHRALDPVLQREVAVKVMRTALVDPVDRQRFASETRVLAGLSSRHLVTLLDAGVDEPETPGAPPRPWLVMELVDGPTLAQRLAIGDLSQAEVARIGAGVAAGLDHVHRAGVVHRDVKPANVLLTATGVAKLADFGVARRSGEDAQLTRTGHTVGTAAYLAPEQLSDEPVTGASDVYSLGLVLLEALTGRRAYVGTGTEVAFARLRHSPTIPVSLGARWTRLLAAMVAELPTDRPSAGEVAAALTSLGLAEPAPLSSRDDPSLEATGSWTALPLAATPAPARAGDRSRRRVLAAVAAVAVASGLTGALVSAGSGGQVPPAAASAAVGSPASDAASSGSVRPAGSDAASASAAAATSDPAPVVVREDRSTRVAAAPPQRPQADSGAPHAKEPRKHPKKHPAKGVGHRGPRR</sequence>
<feature type="region of interest" description="Disordered" evidence="5">
    <location>
        <begin position="336"/>
        <end position="435"/>
    </location>
</feature>
<name>A0A6J6SG36_9ZZZZ</name>
<dbReference type="SUPFAM" id="SSF56112">
    <property type="entry name" value="Protein kinase-like (PK-like)"/>
    <property type="match status" value="1"/>
</dbReference>
<dbReference type="PANTHER" id="PTHR43289">
    <property type="entry name" value="MITOGEN-ACTIVATED PROTEIN KINASE KINASE KINASE 20-RELATED"/>
    <property type="match status" value="1"/>
</dbReference>
<evidence type="ECO:0000256" key="5">
    <source>
        <dbReference type="SAM" id="MobiDB-lite"/>
    </source>
</evidence>
<dbReference type="PANTHER" id="PTHR43289:SF6">
    <property type="entry name" value="SERINE_THREONINE-PROTEIN KINASE NEKL-3"/>
    <property type="match status" value="1"/>
</dbReference>
<protein>
    <submittedName>
        <fullName evidence="7">Unannotated protein</fullName>
    </submittedName>
</protein>
<dbReference type="PROSITE" id="PS00107">
    <property type="entry name" value="PROTEIN_KINASE_ATP"/>
    <property type="match status" value="1"/>
</dbReference>
<dbReference type="InterPro" id="IPR000719">
    <property type="entry name" value="Prot_kinase_dom"/>
</dbReference>
<organism evidence="7">
    <name type="scientific">freshwater metagenome</name>
    <dbReference type="NCBI Taxonomy" id="449393"/>
    <lineage>
        <taxon>unclassified sequences</taxon>
        <taxon>metagenomes</taxon>
        <taxon>ecological metagenomes</taxon>
    </lineage>
</organism>
<dbReference type="InterPro" id="IPR017441">
    <property type="entry name" value="Protein_kinase_ATP_BS"/>
</dbReference>
<evidence type="ECO:0000313" key="7">
    <source>
        <dbReference type="EMBL" id="CAB4733535.1"/>
    </source>
</evidence>
<reference evidence="7" key="1">
    <citation type="submission" date="2020-05" db="EMBL/GenBank/DDBJ databases">
        <authorList>
            <person name="Chiriac C."/>
            <person name="Salcher M."/>
            <person name="Ghai R."/>
            <person name="Kavagutti S V."/>
        </authorList>
    </citation>
    <scope>NUCLEOTIDE SEQUENCE</scope>
</reference>
<dbReference type="SMART" id="SM00220">
    <property type="entry name" value="S_TKc"/>
    <property type="match status" value="1"/>
</dbReference>
<feature type="compositionally biased region" description="Low complexity" evidence="5">
    <location>
        <begin position="336"/>
        <end position="385"/>
    </location>
</feature>
<dbReference type="EMBL" id="CAEZXR010000439">
    <property type="protein sequence ID" value="CAB4733535.1"/>
    <property type="molecule type" value="Genomic_DNA"/>
</dbReference>
<evidence type="ECO:0000259" key="6">
    <source>
        <dbReference type="PROSITE" id="PS50011"/>
    </source>
</evidence>
<dbReference type="AlphaFoldDB" id="A0A6J6SG36"/>
<dbReference type="InterPro" id="IPR011009">
    <property type="entry name" value="Kinase-like_dom_sf"/>
</dbReference>